<evidence type="ECO:0000256" key="9">
    <source>
        <dbReference type="SAM" id="Phobius"/>
    </source>
</evidence>
<feature type="transmembrane region" description="Helical" evidence="9">
    <location>
        <begin position="352"/>
        <end position="372"/>
    </location>
</feature>
<keyword evidence="5 11" id="KW-0378">Hydrolase</keyword>
<organism evidence="11 12">
    <name type="scientific">Ceraceosorus guamensis</name>
    <dbReference type="NCBI Taxonomy" id="1522189"/>
    <lineage>
        <taxon>Eukaryota</taxon>
        <taxon>Fungi</taxon>
        <taxon>Dikarya</taxon>
        <taxon>Basidiomycota</taxon>
        <taxon>Ustilaginomycotina</taxon>
        <taxon>Exobasidiomycetes</taxon>
        <taxon>Ceraceosorales</taxon>
        <taxon>Ceraceosoraceae</taxon>
        <taxon>Ceraceosorus</taxon>
    </lineage>
</organism>
<dbReference type="EMBL" id="KZ819472">
    <property type="protein sequence ID" value="PWN39367.1"/>
    <property type="molecule type" value="Genomic_DNA"/>
</dbReference>
<dbReference type="Gene3D" id="3.40.50.1820">
    <property type="entry name" value="alpha/beta hydrolase"/>
    <property type="match status" value="1"/>
</dbReference>
<dbReference type="OrthoDB" id="10263094at2759"/>
<proteinExistence type="inferred from homology"/>
<dbReference type="GO" id="GO:0008474">
    <property type="term" value="F:palmitoyl-(protein) hydrolase activity"/>
    <property type="evidence" value="ECO:0007669"/>
    <property type="project" value="UniProtKB-EC"/>
</dbReference>
<evidence type="ECO:0000313" key="12">
    <source>
        <dbReference type="Proteomes" id="UP000245783"/>
    </source>
</evidence>
<keyword evidence="9" id="KW-1133">Transmembrane helix</keyword>
<evidence type="ECO:0000256" key="3">
    <source>
        <dbReference type="ARBA" id="ARBA00014212"/>
    </source>
</evidence>
<evidence type="ECO:0000256" key="5">
    <source>
        <dbReference type="ARBA" id="ARBA00022801"/>
    </source>
</evidence>
<keyword evidence="4 10" id="KW-0732">Signal</keyword>
<dbReference type="InterPro" id="IPR002472">
    <property type="entry name" value="Palm_thioest"/>
</dbReference>
<dbReference type="Pfam" id="PF02089">
    <property type="entry name" value="Palm_thioest"/>
    <property type="match status" value="1"/>
</dbReference>
<evidence type="ECO:0000313" key="11">
    <source>
        <dbReference type="EMBL" id="PWN39367.1"/>
    </source>
</evidence>
<evidence type="ECO:0000256" key="2">
    <source>
        <dbReference type="ARBA" id="ARBA00012423"/>
    </source>
</evidence>
<name>A0A316VP70_9BASI</name>
<dbReference type="PRINTS" id="PR00414">
    <property type="entry name" value="PPTHIESTRASE"/>
</dbReference>
<keyword evidence="12" id="KW-1185">Reference proteome</keyword>
<keyword evidence="9" id="KW-0472">Membrane</keyword>
<evidence type="ECO:0000256" key="4">
    <source>
        <dbReference type="ARBA" id="ARBA00022729"/>
    </source>
</evidence>
<evidence type="ECO:0000256" key="7">
    <source>
        <dbReference type="ARBA" id="ARBA00023180"/>
    </source>
</evidence>
<feature type="signal peptide" evidence="10">
    <location>
        <begin position="1"/>
        <end position="26"/>
    </location>
</feature>
<dbReference type="FunFam" id="3.40.50.1820:FF:000107">
    <property type="entry name" value="Palmitoyl-protein thioesterase 1"/>
    <property type="match status" value="1"/>
</dbReference>
<evidence type="ECO:0000256" key="8">
    <source>
        <dbReference type="ARBA" id="ARBA00031934"/>
    </source>
</evidence>
<accession>A0A316VP70</accession>
<dbReference type="EC" id="3.1.2.22" evidence="2"/>
<dbReference type="PANTHER" id="PTHR11247:SF8">
    <property type="entry name" value="PALMITOYL-PROTEIN THIOESTERASE 1"/>
    <property type="match status" value="1"/>
</dbReference>
<reference evidence="11 12" key="1">
    <citation type="journal article" date="2018" name="Mol. Biol. Evol.">
        <title>Broad Genomic Sampling Reveals a Smut Pathogenic Ancestry of the Fungal Clade Ustilaginomycotina.</title>
        <authorList>
            <person name="Kijpornyongpan T."/>
            <person name="Mondo S.J."/>
            <person name="Barry K."/>
            <person name="Sandor L."/>
            <person name="Lee J."/>
            <person name="Lipzen A."/>
            <person name="Pangilinan J."/>
            <person name="LaButti K."/>
            <person name="Hainaut M."/>
            <person name="Henrissat B."/>
            <person name="Grigoriev I.V."/>
            <person name="Spatafora J.W."/>
            <person name="Aime M.C."/>
        </authorList>
    </citation>
    <scope>NUCLEOTIDE SEQUENCE [LARGE SCALE GENOMIC DNA]</scope>
    <source>
        <strain evidence="11 12">MCA 4658</strain>
    </source>
</reference>
<dbReference type="InterPro" id="IPR029058">
    <property type="entry name" value="AB_hydrolase_fold"/>
</dbReference>
<evidence type="ECO:0000256" key="10">
    <source>
        <dbReference type="SAM" id="SignalP"/>
    </source>
</evidence>
<gene>
    <name evidence="11" type="ORF">IE81DRAFT_326620</name>
</gene>
<dbReference type="InParanoid" id="A0A316VP70"/>
<evidence type="ECO:0000256" key="1">
    <source>
        <dbReference type="ARBA" id="ARBA00010758"/>
    </source>
</evidence>
<dbReference type="SUPFAM" id="SSF53474">
    <property type="entry name" value="alpha/beta-Hydrolases"/>
    <property type="match status" value="1"/>
</dbReference>
<keyword evidence="6" id="KW-1015">Disulfide bond</keyword>
<keyword evidence="7" id="KW-0325">Glycoprotein</keyword>
<dbReference type="PANTHER" id="PTHR11247">
    <property type="entry name" value="PALMITOYL-PROTEIN THIOESTERASE/DOLICHYLDIPHOSPHATASE 1"/>
    <property type="match status" value="1"/>
</dbReference>
<dbReference type="Proteomes" id="UP000245783">
    <property type="component" value="Unassembled WGS sequence"/>
</dbReference>
<sequence length="390" mass="43257">MVTLQRFASLWLVLASVLSFSRTTSASPLFGPSYHPVVIWHGLGDSAYSEGMQSFAQSLKDAFPGIFVHLAHVGDDLSSDQKAGFFGDLSKQLPLICKQIEDVPELEDGFDAIGFSQGGLFMRAYVERCQNAPPVRNLVTFGSPQNGISDLPACTGLLCRLAEGALRGGVYTDYAQTNVVSAQFYRDPRSETGYPAYLEHNRFLQDINNEVSINKDYKKQIISLESLVLLQFSQDKTIVPKESSWFGAYPLYNQTESETADEPKAQPIPLKQTALYTQDRLGLKTLDKRGALVLDVCKGQHMQIDVACQQKVFGTYIGTPASFRLLPRPIRNAWAYSLYNTTGLRAASMPPALNLLLFLTAITLIRTVYLLGTFARASYQKRQEGQIRLA</sequence>
<dbReference type="STRING" id="1522189.A0A316VP70"/>
<dbReference type="GeneID" id="37036737"/>
<keyword evidence="9" id="KW-0812">Transmembrane</keyword>
<comment type="similarity">
    <text evidence="1">Belongs to the palmitoyl-protein thioesterase family.</text>
</comment>
<evidence type="ECO:0000256" key="6">
    <source>
        <dbReference type="ARBA" id="ARBA00023157"/>
    </source>
</evidence>
<dbReference type="RefSeq" id="XP_025366527.1">
    <property type="nucleotide sequence ID" value="XM_025514867.1"/>
</dbReference>
<protein>
    <recommendedName>
        <fullName evidence="3">Palmitoyl-protein thioesterase 1</fullName>
        <ecNumber evidence="2">3.1.2.22</ecNumber>
    </recommendedName>
    <alternativeName>
        <fullName evidence="8">Palmitoyl-protein hydrolase 1</fullName>
    </alternativeName>
</protein>
<feature type="chain" id="PRO_5016377804" description="Palmitoyl-protein thioesterase 1" evidence="10">
    <location>
        <begin position="27"/>
        <end position="390"/>
    </location>
</feature>
<dbReference type="AlphaFoldDB" id="A0A316VP70"/>